<feature type="compositionally biased region" description="Basic and acidic residues" evidence="1">
    <location>
        <begin position="843"/>
        <end position="877"/>
    </location>
</feature>
<dbReference type="Pfam" id="PF01585">
    <property type="entry name" value="G-patch"/>
    <property type="match status" value="1"/>
</dbReference>
<proteinExistence type="predicted"/>
<evidence type="ECO:0000256" key="1">
    <source>
        <dbReference type="SAM" id="MobiDB-lite"/>
    </source>
</evidence>
<dbReference type="SUPFAM" id="SSF54695">
    <property type="entry name" value="POZ domain"/>
    <property type="match status" value="1"/>
</dbReference>
<dbReference type="PROSITE" id="PS50174">
    <property type="entry name" value="G_PATCH"/>
    <property type="match status" value="1"/>
</dbReference>
<feature type="compositionally biased region" description="Acidic residues" evidence="1">
    <location>
        <begin position="756"/>
        <end position="766"/>
    </location>
</feature>
<evidence type="ECO:0000313" key="3">
    <source>
        <dbReference type="EMBL" id="KFH44124.1"/>
    </source>
</evidence>
<dbReference type="GO" id="GO:0005634">
    <property type="term" value="C:nucleus"/>
    <property type="evidence" value="ECO:0007669"/>
    <property type="project" value="TreeGrafter"/>
</dbReference>
<comment type="caution">
    <text evidence="3">The sequence shown here is derived from an EMBL/GenBank/DDBJ whole genome shotgun (WGS) entry which is preliminary data.</text>
</comment>
<feature type="compositionally biased region" description="Basic and acidic residues" evidence="1">
    <location>
        <begin position="552"/>
        <end position="571"/>
    </location>
</feature>
<feature type="region of interest" description="Disordered" evidence="1">
    <location>
        <begin position="1"/>
        <end position="37"/>
    </location>
</feature>
<sequence>MSYKRSRSTFEADNNHAPFATFGTPLPDETEARDDGSYVPIWKQEVRDERGRKRLHGAFTGGWSAGYFNTVGSKEGWTPSKFVSSRTNRHKDAPKTEQRRPEDYMDEEDLADAAEAQKLQTSQAFAGLGSSVQGEMGSSGLMGLFRPQGDTVGVKLLRKMGWKDGQGIGPKVRRSARLDMRSEGGDDQTYLFAPDNVPMIQFNRKVDRKGLGHEGVARLSRRDQRAQKDDDEAEEPQAARNRFSLASTASKKSGPERSGIGVGVLNDNGSDEEDPYEIGPRIKYNRVIGGEKKKKKAKKATAAVNPSLGNAPVFLPKSARTGGGLRRCHDGRLPLDGFVLAKVTEDLSALLSNYGPPAVPPGWASAKQKDTSNPGKAYISTADAAKASALDPKSRAALLGEKALPGKSVFDFISPATRDKLATALGNTHLPQGRGEIPEEFRLSEEEKQKKLWSQVPKLDRDTAMAALSRISGGPYADDEAKRQRYREYLESQADATDSPPPAKAKGMTDEDFLREMNEFYNCARIFKPMTGFMASRFTTSKTATVLPGSSRGDERDLVSKPEPKAADPAEEAAKMGMFGTMTRTVEDFYPTRLLCKRFNVKPPAHVRPDVNDSEVSGGRRPTDAFEPRPAAATQPTAAKKLIETPERTADIAPPPAALEPEDKVDPGTNEAVEGTAEHAEVLRAIFGDSDIDPPSDRDTSLTPLSPSVPPPQTASLATTHPQTVTLSSSKQPYTAPRHCVHDDDHDDSSPSIDNTDTDNDNEDRDDPGHRERSPPPQYPASEAPSSPRPPPFSSLFSSSSPLRRPPADQQQQQQCQVKSAAPSLASEGEASSAAPAYTPPEFDARAFRRDPVAETKHALPRDNKGEPSSGRSKEKDSDDAEPPPAYEEGDSPLLSFSYVMAAAGGASSIITQVSQGGPPINSIGDVGADETIAMDLRGTRFVLSRDELLTLPEFVLLSLFPNGLFPDGHMGGLSEGDAVQVDYDPASLQYMLDFFRNVAQTIPSESSPGTSQDGEVVPVEPIGARDDSKRAGIIVLREDLDFYAIPPRKDITHEEMLEVKRAAAHALQQQDGIFSGLKRSDEPGTTEAHLIEMLTAGGFDREDRWGHRAGEPNKAVICSLALARLRSDIRGNDVGGNAVGMAQKLLLFWRKPARRCWWEGIELDNVEGVEGRLKVWIRRVWTLEMSVIGLR</sequence>
<evidence type="ECO:0000259" key="2">
    <source>
        <dbReference type="PROSITE" id="PS50174"/>
    </source>
</evidence>
<feature type="compositionally biased region" description="Polar residues" evidence="1">
    <location>
        <begin position="714"/>
        <end position="733"/>
    </location>
</feature>
<dbReference type="AlphaFoldDB" id="A0A086T442"/>
<name>A0A086T442_HAPC1</name>
<feature type="compositionally biased region" description="Low complexity" evidence="1">
    <location>
        <begin position="794"/>
        <end position="803"/>
    </location>
</feature>
<dbReference type="Pfam" id="PF26093">
    <property type="entry name" value="HTH_TGH"/>
    <property type="match status" value="1"/>
</dbReference>
<feature type="compositionally biased region" description="Basic and acidic residues" evidence="1">
    <location>
        <begin position="641"/>
        <end position="650"/>
    </location>
</feature>
<dbReference type="InterPro" id="IPR000467">
    <property type="entry name" value="G_patch_dom"/>
</dbReference>
<dbReference type="HOGENOM" id="CLU_279798_0_0_1"/>
<feature type="compositionally biased region" description="Low complexity" evidence="1">
    <location>
        <begin position="630"/>
        <end position="640"/>
    </location>
</feature>
<feature type="compositionally biased region" description="Low complexity" evidence="1">
    <location>
        <begin position="810"/>
        <end position="837"/>
    </location>
</feature>
<dbReference type="InterPro" id="IPR011333">
    <property type="entry name" value="SKP1/BTB/POZ_sf"/>
</dbReference>
<dbReference type="PANTHER" id="PTHR13384:SF19">
    <property type="entry name" value="G PATCH DOMAIN-CONTAINING PROTEIN 1"/>
    <property type="match status" value="1"/>
</dbReference>
<reference evidence="4" key="1">
    <citation type="journal article" date="2014" name="Genome Announc.">
        <title>Genome sequence and annotation of Acremonium chrysogenum, producer of the beta-lactam antibiotic cephalosporin C.</title>
        <authorList>
            <person name="Terfehr D."/>
            <person name="Dahlmann T.A."/>
            <person name="Specht T."/>
            <person name="Zadra I."/>
            <person name="Kuernsteiner H."/>
            <person name="Kueck U."/>
        </authorList>
    </citation>
    <scope>NUCLEOTIDE SEQUENCE [LARGE SCALE GENOMIC DNA]</scope>
    <source>
        <strain evidence="4">ATCC 11550 / CBS 779.69 / DSM 880 / IAM 14645 / JCM 23072 / IMI 49137</strain>
    </source>
</reference>
<dbReference type="PANTHER" id="PTHR13384">
    <property type="entry name" value="G PATCH DOMAIN-CONTAINING PROTEIN 1"/>
    <property type="match status" value="1"/>
</dbReference>
<dbReference type="STRING" id="857340.A0A086T442"/>
<dbReference type="InterPro" id="IPR011666">
    <property type="entry name" value="DUF1604"/>
</dbReference>
<dbReference type="Pfam" id="PF07713">
    <property type="entry name" value="DUF1604"/>
    <property type="match status" value="1"/>
</dbReference>
<feature type="compositionally biased region" description="Basic and acidic residues" evidence="1">
    <location>
        <begin position="90"/>
        <end position="103"/>
    </location>
</feature>
<keyword evidence="4" id="KW-1185">Reference proteome</keyword>
<dbReference type="OrthoDB" id="9451547at2759"/>
<dbReference type="GO" id="GO:0006397">
    <property type="term" value="P:mRNA processing"/>
    <property type="evidence" value="ECO:0007669"/>
    <property type="project" value="InterPro"/>
</dbReference>
<organism evidence="3 4">
    <name type="scientific">Hapsidospora chrysogenum (strain ATCC 11550 / CBS 779.69 / DSM 880 / IAM 14645 / JCM 23072 / IMI 49137)</name>
    <name type="common">Acremonium chrysogenum</name>
    <dbReference type="NCBI Taxonomy" id="857340"/>
    <lineage>
        <taxon>Eukaryota</taxon>
        <taxon>Fungi</taxon>
        <taxon>Dikarya</taxon>
        <taxon>Ascomycota</taxon>
        <taxon>Pezizomycotina</taxon>
        <taxon>Sordariomycetes</taxon>
        <taxon>Hypocreomycetidae</taxon>
        <taxon>Hypocreales</taxon>
        <taxon>Bionectriaceae</taxon>
        <taxon>Hapsidospora</taxon>
    </lineage>
</organism>
<evidence type="ECO:0000313" key="4">
    <source>
        <dbReference type="Proteomes" id="UP000029964"/>
    </source>
</evidence>
<gene>
    <name evidence="3" type="ORF">ACRE_051040</name>
</gene>
<feature type="region of interest" description="Disordered" evidence="1">
    <location>
        <begin position="78"/>
        <end position="107"/>
    </location>
</feature>
<feature type="compositionally biased region" description="Basic and acidic residues" evidence="1">
    <location>
        <begin position="213"/>
        <end position="228"/>
    </location>
</feature>
<dbReference type="Proteomes" id="UP000029964">
    <property type="component" value="Unassembled WGS sequence"/>
</dbReference>
<feature type="region of interest" description="Disordered" evidence="1">
    <location>
        <begin position="213"/>
        <end position="277"/>
    </location>
</feature>
<dbReference type="EMBL" id="JPKY01000054">
    <property type="protein sequence ID" value="KFH44124.1"/>
    <property type="molecule type" value="Genomic_DNA"/>
</dbReference>
<feature type="domain" description="G-patch" evidence="2">
    <location>
        <begin position="149"/>
        <end position="216"/>
    </location>
</feature>
<dbReference type="GO" id="GO:0003723">
    <property type="term" value="F:RNA binding"/>
    <property type="evidence" value="ECO:0007669"/>
    <property type="project" value="TreeGrafter"/>
</dbReference>
<feature type="region of interest" description="Disordered" evidence="1">
    <location>
        <begin position="545"/>
        <end position="571"/>
    </location>
</feature>
<feature type="region of interest" description="Disordered" evidence="1">
    <location>
        <begin position="604"/>
        <end position="892"/>
    </location>
</feature>
<accession>A0A086T442</accession>
<protein>
    <submittedName>
        <fullName evidence="3">G patch domain-containing protein-like protein</fullName>
    </submittedName>
</protein>